<dbReference type="AlphaFoldDB" id="A0A6C0EVS6"/>
<dbReference type="PANTHER" id="PTHR23070">
    <property type="entry name" value="BCS1 AAA-TYPE ATPASE"/>
    <property type="match status" value="1"/>
</dbReference>
<dbReference type="SMART" id="SM00382">
    <property type="entry name" value="AAA"/>
    <property type="match status" value="1"/>
</dbReference>
<keyword evidence="3" id="KW-0472">Membrane</keyword>
<feature type="transmembrane region" description="Helical" evidence="3">
    <location>
        <begin position="20"/>
        <end position="37"/>
    </location>
</feature>
<dbReference type="InterPro" id="IPR003959">
    <property type="entry name" value="ATPase_AAA_core"/>
</dbReference>
<evidence type="ECO:0000256" key="3">
    <source>
        <dbReference type="SAM" id="Phobius"/>
    </source>
</evidence>
<feature type="domain" description="AAA+ ATPase" evidence="4">
    <location>
        <begin position="345"/>
        <end position="570"/>
    </location>
</feature>
<keyword evidence="3" id="KW-0812">Transmembrane</keyword>
<dbReference type="Pfam" id="PF00004">
    <property type="entry name" value="AAA"/>
    <property type="match status" value="1"/>
</dbReference>
<dbReference type="SUPFAM" id="SSF52540">
    <property type="entry name" value="P-loop containing nucleoside triphosphate hydrolases"/>
    <property type="match status" value="1"/>
</dbReference>
<keyword evidence="3" id="KW-1133">Transmembrane helix</keyword>
<organism evidence="5">
    <name type="scientific">viral metagenome</name>
    <dbReference type="NCBI Taxonomy" id="1070528"/>
    <lineage>
        <taxon>unclassified sequences</taxon>
        <taxon>metagenomes</taxon>
        <taxon>organismal metagenomes</taxon>
    </lineage>
</organism>
<sequence length="571" mass="64026">MPNLGGIGDIILIQNLKTGIYYIDIVIILLFLCLLHHNEIYTHTLKFINFVYSMNKQSVNQMTVNLTKGDMHRILYQGHQYAVGYSSINIVIHYPEPIIHVLDYYSDKIDSNKQKTEKTDATALAINNLCSCDVNRMIDCCMDCIYAPKNDKIDKIDKIDKNKKNINPIANLRYVEVVDKNNNAAKIYIPRTNLPIEIEDGVYLLIERVYTHRETKNSDFTDYKKVNFTLLMDKKRDISVLYSFISKCEKLYNKKIEDKMMGKICIYEFLQSESGSGGSKYNDDDNYGGNRQDQRLSNILCSEYQLNTTKDLRKNCFFTDVDKIIKRIDFFINNKAWYEARGIPYQLGLLFYGPPGCGKTSTIKAIARELDRHIINVNDIDKIKKVSDLKNIFYGDYINGRHIPTNKRIYVIDEFDKILDTIGEAPMNAAAAAAAAMGVMRANLLNGVMGLEACDSGVISVDSDSDSRGNGSGGTGSGGNGGNDTSQGQGQGQGQGQDSVKKKRKNENGVIGPVGLMKAKSVINDADILTIMDGLVETSGRIIICTANDPSKISEAFKRPGRLDEHIEFTK</sequence>
<dbReference type="InterPro" id="IPR003593">
    <property type="entry name" value="AAA+_ATPase"/>
</dbReference>
<reference evidence="5" key="1">
    <citation type="journal article" date="2020" name="Nature">
        <title>Giant virus diversity and host interactions through global metagenomics.</title>
        <authorList>
            <person name="Schulz F."/>
            <person name="Roux S."/>
            <person name="Paez-Espino D."/>
            <person name="Jungbluth S."/>
            <person name="Walsh D.A."/>
            <person name="Denef V.J."/>
            <person name="McMahon K.D."/>
            <person name="Konstantinidis K.T."/>
            <person name="Eloe-Fadrosh E.A."/>
            <person name="Kyrpides N.C."/>
            <person name="Woyke T."/>
        </authorList>
    </citation>
    <scope>NUCLEOTIDE SEQUENCE</scope>
    <source>
        <strain evidence="5">GVMAG-M-3300009161-34</strain>
    </source>
</reference>
<dbReference type="Gene3D" id="3.40.50.300">
    <property type="entry name" value="P-loop containing nucleotide triphosphate hydrolases"/>
    <property type="match status" value="2"/>
</dbReference>
<dbReference type="GO" id="GO:0016887">
    <property type="term" value="F:ATP hydrolysis activity"/>
    <property type="evidence" value="ECO:0007669"/>
    <property type="project" value="InterPro"/>
</dbReference>
<dbReference type="InterPro" id="IPR027417">
    <property type="entry name" value="P-loop_NTPase"/>
</dbReference>
<accession>A0A6C0EVS6</accession>
<dbReference type="EMBL" id="MN738960">
    <property type="protein sequence ID" value="QHT33197.1"/>
    <property type="molecule type" value="Genomic_DNA"/>
</dbReference>
<dbReference type="GO" id="GO:0005524">
    <property type="term" value="F:ATP binding"/>
    <property type="evidence" value="ECO:0007669"/>
    <property type="project" value="InterPro"/>
</dbReference>
<feature type="region of interest" description="Disordered" evidence="2">
    <location>
        <begin position="461"/>
        <end position="508"/>
    </location>
</feature>
<evidence type="ECO:0000259" key="4">
    <source>
        <dbReference type="SMART" id="SM00382"/>
    </source>
</evidence>
<protein>
    <recommendedName>
        <fullName evidence="4">AAA+ ATPase domain-containing protein</fullName>
    </recommendedName>
</protein>
<evidence type="ECO:0000313" key="5">
    <source>
        <dbReference type="EMBL" id="QHT33197.1"/>
    </source>
</evidence>
<comment type="similarity">
    <text evidence="1">Belongs to the AAA ATPase family. BCS1 subfamily.</text>
</comment>
<evidence type="ECO:0000256" key="2">
    <source>
        <dbReference type="SAM" id="MobiDB-lite"/>
    </source>
</evidence>
<name>A0A6C0EVS6_9ZZZZ</name>
<evidence type="ECO:0000256" key="1">
    <source>
        <dbReference type="ARBA" id="ARBA00007448"/>
    </source>
</evidence>
<feature type="compositionally biased region" description="Gly residues" evidence="2">
    <location>
        <begin position="470"/>
        <end position="482"/>
    </location>
</feature>
<proteinExistence type="inferred from homology"/>
<dbReference type="InterPro" id="IPR050747">
    <property type="entry name" value="Mitochondrial_chaperone_BCS1"/>
</dbReference>